<dbReference type="Proteomes" id="UP000785679">
    <property type="component" value="Unassembled WGS sequence"/>
</dbReference>
<evidence type="ECO:0000313" key="2">
    <source>
        <dbReference type="EMBL" id="TNV77818.1"/>
    </source>
</evidence>
<dbReference type="Gene3D" id="2.60.120.620">
    <property type="entry name" value="q2cbj1_9rhob like domain"/>
    <property type="match status" value="1"/>
</dbReference>
<evidence type="ECO:0000259" key="1">
    <source>
        <dbReference type="PROSITE" id="PS50053"/>
    </source>
</evidence>
<reference evidence="2" key="1">
    <citation type="submission" date="2019-06" db="EMBL/GenBank/DDBJ databases">
        <authorList>
            <person name="Zheng W."/>
        </authorList>
    </citation>
    <scope>NUCLEOTIDE SEQUENCE</scope>
    <source>
        <strain evidence="2">QDHG01</strain>
    </source>
</reference>
<proteinExistence type="predicted"/>
<dbReference type="CDD" id="cd17039">
    <property type="entry name" value="Ubl_ubiquitin_like"/>
    <property type="match status" value="1"/>
</dbReference>
<dbReference type="OrthoDB" id="43041at2759"/>
<dbReference type="InterPro" id="IPR029071">
    <property type="entry name" value="Ubiquitin-like_domsf"/>
</dbReference>
<dbReference type="SUPFAM" id="SSF54236">
    <property type="entry name" value="Ubiquitin-like"/>
    <property type="match status" value="1"/>
</dbReference>
<dbReference type="InterPro" id="IPR000626">
    <property type="entry name" value="Ubiquitin-like_dom"/>
</dbReference>
<protein>
    <recommendedName>
        <fullName evidence="1">Ubiquitin-like domain-containing protein</fullName>
    </recommendedName>
</protein>
<name>A0A8J8NMX6_HALGN</name>
<dbReference type="AlphaFoldDB" id="A0A8J8NMX6"/>
<accession>A0A8J8NMX6</accession>
<gene>
    <name evidence="2" type="ORF">FGO68_gene8722</name>
</gene>
<dbReference type="Gene3D" id="3.10.20.90">
    <property type="entry name" value="Phosphatidylinositol 3-kinase Catalytic Subunit, Chain A, domain 1"/>
    <property type="match status" value="1"/>
</dbReference>
<organism evidence="2 3">
    <name type="scientific">Halteria grandinella</name>
    <dbReference type="NCBI Taxonomy" id="5974"/>
    <lineage>
        <taxon>Eukaryota</taxon>
        <taxon>Sar</taxon>
        <taxon>Alveolata</taxon>
        <taxon>Ciliophora</taxon>
        <taxon>Intramacronucleata</taxon>
        <taxon>Spirotrichea</taxon>
        <taxon>Stichotrichia</taxon>
        <taxon>Sporadotrichida</taxon>
        <taxon>Halteriidae</taxon>
        <taxon>Halteria</taxon>
    </lineage>
</organism>
<feature type="domain" description="Ubiquitin-like" evidence="1">
    <location>
        <begin position="4"/>
        <end position="76"/>
    </location>
</feature>
<sequence>MGDFNVKLKYYVDSVLNQKEFPATGKMTVCELKRQISKKLKTSYYNLQHMTFLGQILDDEEEIWSYEIEEGSVLEFSYQVHDIDMDIGNFDQNHEGKVGCEILKGSVKVGDFATIVQSLKGNPSAQFNLVEPGLISNETIIRLKQLVDREHLEFSQSWGTERAGELDDFKYNLIRKELSNLIGQKTLQKLEALYEDTYDEIVIRRCQSHGQFINFHTDFSKRTLQVALNGDDEYEGGRLVYVTGGVMHTPQRPTGSITIHQNDIVHGVSKLGKGVRYGLFLLKKK</sequence>
<keyword evidence="3" id="KW-1185">Reference proteome</keyword>
<dbReference type="PROSITE" id="PS50053">
    <property type="entry name" value="UBIQUITIN_2"/>
    <property type="match status" value="1"/>
</dbReference>
<evidence type="ECO:0000313" key="3">
    <source>
        <dbReference type="Proteomes" id="UP000785679"/>
    </source>
</evidence>
<comment type="caution">
    <text evidence="2">The sequence shown here is derived from an EMBL/GenBank/DDBJ whole genome shotgun (WGS) entry which is preliminary data.</text>
</comment>
<dbReference type="EMBL" id="RRYP01011302">
    <property type="protein sequence ID" value="TNV77818.1"/>
    <property type="molecule type" value="Genomic_DNA"/>
</dbReference>